<feature type="transmembrane region" description="Helical" evidence="2">
    <location>
        <begin position="168"/>
        <end position="189"/>
    </location>
</feature>
<accession>A0A9D1SWV7</accession>
<sequence>MVKSALKLYYKNWRLIFIPMGIIYLALILSMLFLFSGLVNILLQGASESFDEIYAAVSRFFVDSDIGAMIDKGYAEQIFSETIDMLRANGAMVAASAKSRLTLSVFFVMACIVFAQKLTRSMLRKDARWDDSRRGLIVIVFRYLISTGLVFLFTWLSFLWVYSLLFTVIVYIVLSAITNLFSTWFLHYHNYPMSAILNGKSVLALVGTRLTTFFINVVSVMVIASVFSMFVGILLGIPLFAYNSAVNDVIGLEYFKKIIKSKPTLSESQPAQEAKKEGAVSAEKA</sequence>
<organism evidence="3 4">
    <name type="scientific">Candidatus Stercoripulliclostridium merdipullorum</name>
    <dbReference type="NCBI Taxonomy" id="2840952"/>
    <lineage>
        <taxon>Bacteria</taxon>
        <taxon>Bacillati</taxon>
        <taxon>Bacillota</taxon>
        <taxon>Clostridia</taxon>
        <taxon>Eubacteriales</taxon>
        <taxon>Candidatus Stercoripulliclostridium</taxon>
    </lineage>
</organism>
<keyword evidence="2" id="KW-0472">Membrane</keyword>
<evidence type="ECO:0000256" key="2">
    <source>
        <dbReference type="SAM" id="Phobius"/>
    </source>
</evidence>
<protein>
    <submittedName>
        <fullName evidence="3">Uncharacterized protein</fullName>
    </submittedName>
</protein>
<keyword evidence="2" id="KW-0812">Transmembrane</keyword>
<feature type="transmembrane region" description="Helical" evidence="2">
    <location>
        <begin position="140"/>
        <end position="162"/>
    </location>
</feature>
<feature type="compositionally biased region" description="Basic and acidic residues" evidence="1">
    <location>
        <begin position="273"/>
        <end position="285"/>
    </location>
</feature>
<dbReference type="AlphaFoldDB" id="A0A9D1SWV7"/>
<gene>
    <name evidence="3" type="ORF">IAB14_01030</name>
</gene>
<feature type="transmembrane region" description="Helical" evidence="2">
    <location>
        <begin position="210"/>
        <end position="237"/>
    </location>
</feature>
<feature type="region of interest" description="Disordered" evidence="1">
    <location>
        <begin position="264"/>
        <end position="285"/>
    </location>
</feature>
<keyword evidence="2" id="KW-1133">Transmembrane helix</keyword>
<reference evidence="3" key="2">
    <citation type="journal article" date="2021" name="PeerJ">
        <title>Extensive microbial diversity within the chicken gut microbiome revealed by metagenomics and culture.</title>
        <authorList>
            <person name="Gilroy R."/>
            <person name="Ravi A."/>
            <person name="Getino M."/>
            <person name="Pursley I."/>
            <person name="Horton D.L."/>
            <person name="Alikhan N.F."/>
            <person name="Baker D."/>
            <person name="Gharbi K."/>
            <person name="Hall N."/>
            <person name="Watson M."/>
            <person name="Adriaenssens E.M."/>
            <person name="Foster-Nyarko E."/>
            <person name="Jarju S."/>
            <person name="Secka A."/>
            <person name="Antonio M."/>
            <person name="Oren A."/>
            <person name="Chaudhuri R.R."/>
            <person name="La Ragione R."/>
            <person name="Hildebrand F."/>
            <person name="Pallen M.J."/>
        </authorList>
    </citation>
    <scope>NUCLEOTIDE SEQUENCE</scope>
    <source>
        <strain evidence="3">23406</strain>
    </source>
</reference>
<feature type="transmembrane region" description="Helical" evidence="2">
    <location>
        <begin position="101"/>
        <end position="119"/>
    </location>
</feature>
<evidence type="ECO:0000313" key="3">
    <source>
        <dbReference type="EMBL" id="HIU99679.1"/>
    </source>
</evidence>
<evidence type="ECO:0000256" key="1">
    <source>
        <dbReference type="SAM" id="MobiDB-lite"/>
    </source>
</evidence>
<reference evidence="3" key="1">
    <citation type="submission" date="2020-10" db="EMBL/GenBank/DDBJ databases">
        <authorList>
            <person name="Gilroy R."/>
        </authorList>
    </citation>
    <scope>NUCLEOTIDE SEQUENCE</scope>
    <source>
        <strain evidence="3">23406</strain>
    </source>
</reference>
<proteinExistence type="predicted"/>
<name>A0A9D1SWV7_9FIRM</name>
<feature type="transmembrane region" description="Helical" evidence="2">
    <location>
        <begin position="21"/>
        <end position="43"/>
    </location>
</feature>
<evidence type="ECO:0000313" key="4">
    <source>
        <dbReference type="Proteomes" id="UP000886891"/>
    </source>
</evidence>
<comment type="caution">
    <text evidence="3">The sequence shown here is derived from an EMBL/GenBank/DDBJ whole genome shotgun (WGS) entry which is preliminary data.</text>
</comment>
<dbReference type="Proteomes" id="UP000886891">
    <property type="component" value="Unassembled WGS sequence"/>
</dbReference>
<dbReference type="EMBL" id="DVOH01000011">
    <property type="protein sequence ID" value="HIU99679.1"/>
    <property type="molecule type" value="Genomic_DNA"/>
</dbReference>